<dbReference type="PANTHER" id="PTHR39425:SF1">
    <property type="entry name" value="CYTOCHROME C7-LIKE DOMAIN-CONTAINING PROTEIN"/>
    <property type="match status" value="1"/>
</dbReference>
<gene>
    <name evidence="7" type="ORF">A3SI_09248</name>
</gene>
<dbReference type="InterPro" id="IPR009056">
    <property type="entry name" value="Cyt_c-like_dom"/>
</dbReference>
<feature type="transmembrane region" description="Helical" evidence="5">
    <location>
        <begin position="138"/>
        <end position="164"/>
    </location>
</feature>
<accession>I5C487</accession>
<organism evidence="7 8">
    <name type="scientific">Nitritalea halalkaliphila LW7</name>
    <dbReference type="NCBI Taxonomy" id="1189621"/>
    <lineage>
        <taxon>Bacteria</taxon>
        <taxon>Pseudomonadati</taxon>
        <taxon>Bacteroidota</taxon>
        <taxon>Cytophagia</taxon>
        <taxon>Cytophagales</taxon>
        <taxon>Cyclobacteriaceae</taxon>
        <taxon>Nitritalea</taxon>
    </lineage>
</organism>
<dbReference type="InterPro" id="IPR036909">
    <property type="entry name" value="Cyt_c-like_dom_sf"/>
</dbReference>
<dbReference type="SUPFAM" id="SSF48695">
    <property type="entry name" value="Multiheme cytochromes"/>
    <property type="match status" value="1"/>
</dbReference>
<evidence type="ECO:0000313" key="7">
    <source>
        <dbReference type="EMBL" id="EIM76639.1"/>
    </source>
</evidence>
<evidence type="ECO:0000256" key="1">
    <source>
        <dbReference type="ARBA" id="ARBA00022617"/>
    </source>
</evidence>
<keyword evidence="1 4" id="KW-0349">Heme</keyword>
<dbReference type="PROSITE" id="PS51007">
    <property type="entry name" value="CYTC"/>
    <property type="match status" value="1"/>
</dbReference>
<reference evidence="7 8" key="1">
    <citation type="submission" date="2012-05" db="EMBL/GenBank/DDBJ databases">
        <title>Genome sequence of Nitritalea halalkaliphila LW7.</title>
        <authorList>
            <person name="Jangir P.K."/>
            <person name="Singh A."/>
            <person name="Shivaji S."/>
            <person name="Sharma R."/>
        </authorList>
    </citation>
    <scope>NUCLEOTIDE SEQUENCE [LARGE SCALE GENOMIC DNA]</scope>
    <source>
        <strain evidence="7 8">LW7</strain>
    </source>
</reference>
<evidence type="ECO:0000259" key="6">
    <source>
        <dbReference type="PROSITE" id="PS51007"/>
    </source>
</evidence>
<keyword evidence="2 4" id="KW-0479">Metal-binding</keyword>
<evidence type="ECO:0000256" key="2">
    <source>
        <dbReference type="ARBA" id="ARBA00022723"/>
    </source>
</evidence>
<dbReference type="Gene3D" id="1.10.760.10">
    <property type="entry name" value="Cytochrome c-like domain"/>
    <property type="match status" value="1"/>
</dbReference>
<dbReference type="PATRIC" id="fig|1189621.3.peg.1925"/>
<evidence type="ECO:0000256" key="5">
    <source>
        <dbReference type="SAM" id="Phobius"/>
    </source>
</evidence>
<name>I5C487_9BACT</name>
<dbReference type="InterPro" id="IPR036280">
    <property type="entry name" value="Multihaem_cyt_sf"/>
</dbReference>
<dbReference type="PANTHER" id="PTHR39425">
    <property type="entry name" value="LIPOPROTEIN CYTOCHROME C"/>
    <property type="match status" value="1"/>
</dbReference>
<dbReference type="CDD" id="cd08168">
    <property type="entry name" value="Cytochrom_C3"/>
    <property type="match status" value="1"/>
</dbReference>
<dbReference type="Gene3D" id="3.90.10.10">
    <property type="entry name" value="Cytochrome C3"/>
    <property type="match status" value="2"/>
</dbReference>
<feature type="domain" description="Cytochrome c" evidence="6">
    <location>
        <begin position="19"/>
        <end position="111"/>
    </location>
</feature>
<dbReference type="EMBL" id="AJYA01000019">
    <property type="protein sequence ID" value="EIM76639.1"/>
    <property type="molecule type" value="Genomic_DNA"/>
</dbReference>
<sequence>MVLGTQVFAAHPDVPDDESAISAGKALFNSNCRTCHKLDQRATGPALRGVTERRSLEWAGKFIKNSQALIASGDAQAVAIYEEWNKLAMPSHEFLSDDDVMNLLAYIEYGDKAEAQVAGGDGEGSGGGGGGSGVPSEYLTIILAVLVIVLLLILIVLGLIISVLTKYLNSQNLEEDDKEFVNQKFDLGKILKSDAFVIIVTALVIALVAKTAIDGLYSVGIQQGYAPKQPIAFSHALHAGQYEIECQYCHTGVEIGKSANIPSANICMNCHTHIQNVGGKDGISPEIQKIYDAYDNNRPIEWVRVHNLPDLSYFNHAQHVAVGGIECQTCHGPIEEMEVVYQHSSLTMGWCIDCHRQTDIKSNGNAYYDKLVQLHSESKGSLKVKDIGGLECAKCHY</sequence>
<evidence type="ECO:0000313" key="8">
    <source>
        <dbReference type="Proteomes" id="UP000005551"/>
    </source>
</evidence>
<dbReference type="GO" id="GO:0009055">
    <property type="term" value="F:electron transfer activity"/>
    <property type="evidence" value="ECO:0007669"/>
    <property type="project" value="InterPro"/>
</dbReference>
<dbReference type="STRING" id="1189621.A3SI_09248"/>
<keyword evidence="5" id="KW-1133">Transmembrane helix</keyword>
<proteinExistence type="predicted"/>
<keyword evidence="5" id="KW-0472">Membrane</keyword>
<protein>
    <submittedName>
        <fullName evidence="7">Cytochrome c class I</fullName>
    </submittedName>
</protein>
<dbReference type="Pfam" id="PF00034">
    <property type="entry name" value="Cytochrom_C"/>
    <property type="match status" value="1"/>
</dbReference>
<dbReference type="SUPFAM" id="SSF46626">
    <property type="entry name" value="Cytochrome c"/>
    <property type="match status" value="1"/>
</dbReference>
<comment type="caution">
    <text evidence="7">The sequence shown here is derived from an EMBL/GenBank/DDBJ whole genome shotgun (WGS) entry which is preliminary data.</text>
</comment>
<feature type="transmembrane region" description="Helical" evidence="5">
    <location>
        <begin position="195"/>
        <end position="213"/>
    </location>
</feature>
<keyword evidence="3 4" id="KW-0408">Iron</keyword>
<dbReference type="GO" id="GO:0020037">
    <property type="term" value="F:heme binding"/>
    <property type="evidence" value="ECO:0007669"/>
    <property type="project" value="InterPro"/>
</dbReference>
<dbReference type="AlphaFoldDB" id="I5C487"/>
<dbReference type="Proteomes" id="UP000005551">
    <property type="component" value="Unassembled WGS sequence"/>
</dbReference>
<keyword evidence="8" id="KW-1185">Reference proteome</keyword>
<evidence type="ECO:0000256" key="4">
    <source>
        <dbReference type="PROSITE-ProRule" id="PRU00433"/>
    </source>
</evidence>
<dbReference type="GO" id="GO:0046872">
    <property type="term" value="F:metal ion binding"/>
    <property type="evidence" value="ECO:0007669"/>
    <property type="project" value="UniProtKB-KW"/>
</dbReference>
<keyword evidence="5" id="KW-0812">Transmembrane</keyword>
<evidence type="ECO:0000256" key="3">
    <source>
        <dbReference type="ARBA" id="ARBA00023004"/>
    </source>
</evidence>